<reference evidence="1 2" key="1">
    <citation type="submission" date="2024-01" db="EMBL/GenBank/DDBJ databases">
        <title>The genomes of 5 underutilized Papilionoideae crops provide insights into root nodulation and disease resistanc.</title>
        <authorList>
            <person name="Yuan L."/>
        </authorList>
    </citation>
    <scope>NUCLEOTIDE SEQUENCE [LARGE SCALE GENOMIC DNA]</scope>
    <source>
        <strain evidence="1">ZHUSHIDOU_FW_LH</strain>
        <tissue evidence="1">Leaf</tissue>
    </source>
</reference>
<protein>
    <submittedName>
        <fullName evidence="1">Uncharacterized protein</fullName>
    </submittedName>
</protein>
<dbReference type="EMBL" id="JAYWIO010000007">
    <property type="protein sequence ID" value="KAK7252401.1"/>
    <property type="molecule type" value="Genomic_DNA"/>
</dbReference>
<proteinExistence type="predicted"/>
<comment type="caution">
    <text evidence="1">The sequence shown here is derived from an EMBL/GenBank/DDBJ whole genome shotgun (WGS) entry which is preliminary data.</text>
</comment>
<sequence length="71" mass="8064">MSRTKPLLPDDLETSMHSCRSSSQAIKTHSCCQETGVWVDGITRQRLALDLVMKPYNDIYRDIINQALKAI</sequence>
<accession>A0AAN9EBC9</accession>
<dbReference type="Proteomes" id="UP001372338">
    <property type="component" value="Unassembled WGS sequence"/>
</dbReference>
<name>A0AAN9EBC9_CROPI</name>
<evidence type="ECO:0000313" key="2">
    <source>
        <dbReference type="Proteomes" id="UP001372338"/>
    </source>
</evidence>
<organism evidence="1 2">
    <name type="scientific">Crotalaria pallida</name>
    <name type="common">Smooth rattlebox</name>
    <name type="synonym">Crotalaria striata</name>
    <dbReference type="NCBI Taxonomy" id="3830"/>
    <lineage>
        <taxon>Eukaryota</taxon>
        <taxon>Viridiplantae</taxon>
        <taxon>Streptophyta</taxon>
        <taxon>Embryophyta</taxon>
        <taxon>Tracheophyta</taxon>
        <taxon>Spermatophyta</taxon>
        <taxon>Magnoliopsida</taxon>
        <taxon>eudicotyledons</taxon>
        <taxon>Gunneridae</taxon>
        <taxon>Pentapetalae</taxon>
        <taxon>rosids</taxon>
        <taxon>fabids</taxon>
        <taxon>Fabales</taxon>
        <taxon>Fabaceae</taxon>
        <taxon>Papilionoideae</taxon>
        <taxon>50 kb inversion clade</taxon>
        <taxon>genistoids sensu lato</taxon>
        <taxon>core genistoids</taxon>
        <taxon>Crotalarieae</taxon>
        <taxon>Crotalaria</taxon>
    </lineage>
</organism>
<gene>
    <name evidence="1" type="ORF">RIF29_36315</name>
</gene>
<keyword evidence="2" id="KW-1185">Reference proteome</keyword>
<dbReference type="AlphaFoldDB" id="A0AAN9EBC9"/>
<evidence type="ECO:0000313" key="1">
    <source>
        <dbReference type="EMBL" id="KAK7252401.1"/>
    </source>
</evidence>